<evidence type="ECO:0000256" key="11">
    <source>
        <dbReference type="ARBA" id="ARBA00022723"/>
    </source>
</evidence>
<keyword evidence="13" id="KW-0378">Hydrolase</keyword>
<evidence type="ECO:0000256" key="5">
    <source>
        <dbReference type="ARBA" id="ARBA00007823"/>
    </source>
</evidence>
<comment type="catalytic activity">
    <reaction evidence="1">
        <text>Endonucleolytic cleavage of RNA, removing extra 3' nucleotides from tRNA precursor, generating 3' termini of tRNAs. A 3'-hydroxy group is left at the tRNA terminus and a 5'-phosphoryl group is left at the trailer molecule.</text>
        <dbReference type="EC" id="3.1.26.11"/>
    </reaction>
</comment>
<evidence type="ECO:0000256" key="8">
    <source>
        <dbReference type="ARBA" id="ARBA00022553"/>
    </source>
</evidence>
<dbReference type="InterPro" id="IPR001279">
    <property type="entry name" value="Metallo-B-lactamas"/>
</dbReference>
<dbReference type="CDD" id="cd07718">
    <property type="entry name" value="RNaseZ_ELAC1_ELAC2-C-term-like_MBL-fold"/>
    <property type="match status" value="1"/>
</dbReference>
<evidence type="ECO:0000256" key="13">
    <source>
        <dbReference type="ARBA" id="ARBA00022801"/>
    </source>
</evidence>
<dbReference type="Gene3D" id="3.60.15.10">
    <property type="entry name" value="Ribonuclease Z/Hydroxyacylglutathione hydrolase-like"/>
    <property type="match status" value="2"/>
</dbReference>
<dbReference type="InterPro" id="IPR036866">
    <property type="entry name" value="RibonucZ/Hydroxyglut_hydro"/>
</dbReference>
<dbReference type="Pfam" id="PF13691">
    <property type="entry name" value="Lactamase_B_4"/>
    <property type="match status" value="1"/>
</dbReference>
<evidence type="ECO:0000256" key="23">
    <source>
        <dbReference type="ARBA" id="ARBA00047136"/>
    </source>
</evidence>
<accession>A0AA39FTY1</accession>
<keyword evidence="14" id="KW-0862">Zinc</keyword>
<evidence type="ECO:0000256" key="17">
    <source>
        <dbReference type="ARBA" id="ARBA00023242"/>
    </source>
</evidence>
<comment type="function">
    <text evidence="22">Zinc phosphodiesterase, which displays mitochondrial tRNA 3'-processing endonuclease activity. Involved in tRNA maturation, by removing a 3'-trailer from precursor tRNA. Associates with mitochondrial DNA complexes at the nucleoids to initiate RNA processing and ribosome assembly.</text>
</comment>
<dbReference type="GO" id="GO:0042645">
    <property type="term" value="C:mitochondrial nucleoid"/>
    <property type="evidence" value="ECO:0007669"/>
    <property type="project" value="UniProtKB-ARBA"/>
</dbReference>
<dbReference type="GO" id="GO:1990180">
    <property type="term" value="P:mitochondrial tRNA 3'-end processing"/>
    <property type="evidence" value="ECO:0007669"/>
    <property type="project" value="TreeGrafter"/>
</dbReference>
<dbReference type="InterPro" id="IPR047151">
    <property type="entry name" value="RNZ2-like"/>
</dbReference>
<evidence type="ECO:0000256" key="4">
    <source>
        <dbReference type="ARBA" id="ARBA00004305"/>
    </source>
</evidence>
<keyword evidence="12" id="KW-0255">Endonuclease</keyword>
<keyword evidence="17" id="KW-0539">Nucleus</keyword>
<comment type="subunit">
    <text evidence="23">Homodimer. Interacts with PTCD1.</text>
</comment>
<evidence type="ECO:0000256" key="20">
    <source>
        <dbReference type="ARBA" id="ARBA00032104"/>
    </source>
</evidence>
<dbReference type="PANTHER" id="PTHR12553:SF49">
    <property type="entry name" value="ZINC PHOSPHODIESTERASE ELAC PROTEIN 2"/>
    <property type="match status" value="1"/>
</dbReference>
<sequence length="791" mass="90406">MRICNCLRNIFQSMSHREINQKIQKVKKIERKAKNSASVPSYVALQVLGSGVRGIPSSLYVSTDHSKYLFNCGEGVQRLAQEHRLRLTKLENVFFTTPTWKNMGGFPGMILTIQDIGVPALRLHGPRGIYKIFDAIRPFVQLKNIEITEAECNESDCYVDDCMKINYVHLKKNTSEIDSDDSDDDEQMFIDNTDYYAHEFNSNGKRNATKHTPAKKISKQINNQQTNGRIKGCISYICKLHDKPGTLNLEKCVDRGVTPGPILGQLKSGNDVTLDNGTIIKSADVCDPSIPGPVFIVIECPNEDYLDSLINNEVFKNYQKDASDPENIAKCIVHFSPENIIRNPRYIEWMSRFENDTEHLIINENNSCLSYEGIHKIQHKLNLLHPTIFPLIHDQFPAVESTEYPIESECLKKLNIHRAKTLDAVHLRPQSGLENTKIKIDRETDVNEVFNIDGFLDLLAELQTDINARSKYINESEAYPKILMLGTGSCIPCKIRNTSGILLRIDEDTSVLLDCGEGTIGQLIRFFGPSEIDKIVNSIKAVYVSHLHADHHLGLLGVLQERQRITNEPIFLLAPNKIEFWLRLYNKKFERIATNYILVPNHCLNYNSRKIANFAYNELKKKLRLNDVYTIEVYHCPFAFAVAWTLKNGKKIVYSGDTRPCYNITSIGKYCDLLIHEATMEDELEKEAKKKKHSTISEALMVGEEMKAKFTLLTHFSQRYSKMPRLPNDSDILNNVGIAFDNMQFNLAELSLLPLFYPSLKLMFNEFCNELEEKAHKRIIRQKTIAEMLNS</sequence>
<dbReference type="InterPro" id="IPR027794">
    <property type="entry name" value="tRNase_Z_dom"/>
</dbReference>
<dbReference type="SMART" id="SM00849">
    <property type="entry name" value="Lactamase_B"/>
    <property type="match status" value="1"/>
</dbReference>
<comment type="cofactor">
    <cofactor evidence="2">
        <name>Zn(2+)</name>
        <dbReference type="ChEBI" id="CHEBI:29105"/>
    </cofactor>
</comment>
<dbReference type="Proteomes" id="UP001168972">
    <property type="component" value="Unassembled WGS sequence"/>
</dbReference>
<proteinExistence type="inferred from homology"/>
<evidence type="ECO:0000256" key="22">
    <source>
        <dbReference type="ARBA" id="ARBA00046098"/>
    </source>
</evidence>
<evidence type="ECO:0000256" key="9">
    <source>
        <dbReference type="ARBA" id="ARBA00022694"/>
    </source>
</evidence>
<dbReference type="EMBL" id="JAQQBR010000005">
    <property type="protein sequence ID" value="KAK0175588.1"/>
    <property type="molecule type" value="Genomic_DNA"/>
</dbReference>
<organism evidence="25 26">
    <name type="scientific">Microctonus hyperodae</name>
    <name type="common">Parasitoid wasp</name>
    <dbReference type="NCBI Taxonomy" id="165561"/>
    <lineage>
        <taxon>Eukaryota</taxon>
        <taxon>Metazoa</taxon>
        <taxon>Ecdysozoa</taxon>
        <taxon>Arthropoda</taxon>
        <taxon>Hexapoda</taxon>
        <taxon>Insecta</taxon>
        <taxon>Pterygota</taxon>
        <taxon>Neoptera</taxon>
        <taxon>Endopterygota</taxon>
        <taxon>Hymenoptera</taxon>
        <taxon>Apocrita</taxon>
        <taxon>Ichneumonoidea</taxon>
        <taxon>Braconidae</taxon>
        <taxon>Euphorinae</taxon>
        <taxon>Microctonus</taxon>
    </lineage>
</organism>
<keyword evidence="10" id="KW-0540">Nuclease</keyword>
<evidence type="ECO:0000256" key="15">
    <source>
        <dbReference type="ARBA" id="ARBA00022946"/>
    </source>
</evidence>
<dbReference type="PANTHER" id="PTHR12553">
    <property type="entry name" value="ZINC PHOSPHODIESTERASE ELAC PROTEIN 2"/>
    <property type="match status" value="1"/>
</dbReference>
<dbReference type="AlphaFoldDB" id="A0AA39FTY1"/>
<evidence type="ECO:0000256" key="1">
    <source>
        <dbReference type="ARBA" id="ARBA00000402"/>
    </source>
</evidence>
<dbReference type="SUPFAM" id="SSF56281">
    <property type="entry name" value="Metallo-hydrolase/oxidoreductase"/>
    <property type="match status" value="2"/>
</dbReference>
<dbReference type="GO" id="GO:0046872">
    <property type="term" value="F:metal ion binding"/>
    <property type="evidence" value="ECO:0007669"/>
    <property type="project" value="UniProtKB-KW"/>
</dbReference>
<evidence type="ECO:0000256" key="18">
    <source>
        <dbReference type="ARBA" id="ARBA00030689"/>
    </source>
</evidence>
<reference evidence="25" key="1">
    <citation type="journal article" date="2023" name="bioRxiv">
        <title>Scaffold-level genome assemblies of two parasitoid biocontrol wasps reveal the parthenogenesis mechanism and an associated novel virus.</title>
        <authorList>
            <person name="Inwood S."/>
            <person name="Skelly J."/>
            <person name="Guhlin J."/>
            <person name="Harrop T."/>
            <person name="Goldson S."/>
            <person name="Dearden P."/>
        </authorList>
    </citation>
    <scope>NUCLEOTIDE SEQUENCE</scope>
    <source>
        <strain evidence="25">Lincoln</strain>
        <tissue evidence="25">Whole body</tissue>
    </source>
</reference>
<dbReference type="FunFam" id="3.60.15.10:FF:000014">
    <property type="entry name" value="Zinc phosphodiesterase ELAC protein 2"/>
    <property type="match status" value="1"/>
</dbReference>
<evidence type="ECO:0000256" key="12">
    <source>
        <dbReference type="ARBA" id="ARBA00022759"/>
    </source>
</evidence>
<dbReference type="Pfam" id="PF23023">
    <property type="entry name" value="Anti-Pycsar_Apyc1"/>
    <property type="match status" value="1"/>
</dbReference>
<evidence type="ECO:0000259" key="24">
    <source>
        <dbReference type="SMART" id="SM00849"/>
    </source>
</evidence>
<keyword evidence="11" id="KW-0479">Metal-binding</keyword>
<evidence type="ECO:0000256" key="16">
    <source>
        <dbReference type="ARBA" id="ARBA00023128"/>
    </source>
</evidence>
<comment type="similarity">
    <text evidence="5">Belongs to the RNase Z family.</text>
</comment>
<protein>
    <recommendedName>
        <fullName evidence="7">Zinc phosphodiesterase ELAC protein 2</fullName>
        <ecNumber evidence="6">3.1.26.11</ecNumber>
    </recommendedName>
    <alternativeName>
        <fullName evidence="21">ElaC homolog protein 2</fullName>
    </alternativeName>
    <alternativeName>
        <fullName evidence="19">Ribonuclease Z 2</fullName>
    </alternativeName>
    <alternativeName>
        <fullName evidence="20">tRNA 3 endonuclease 2</fullName>
    </alternativeName>
    <alternativeName>
        <fullName evidence="18">tRNase Z 2</fullName>
    </alternativeName>
</protein>
<keyword evidence="26" id="KW-1185">Reference proteome</keyword>
<gene>
    <name evidence="25" type="ORF">PV327_009328</name>
</gene>
<evidence type="ECO:0000256" key="19">
    <source>
        <dbReference type="ARBA" id="ARBA00030729"/>
    </source>
</evidence>
<dbReference type="EC" id="3.1.26.11" evidence="6"/>
<name>A0AA39FTY1_MICHY</name>
<reference evidence="25" key="2">
    <citation type="submission" date="2023-03" db="EMBL/GenBank/DDBJ databases">
        <authorList>
            <person name="Inwood S.N."/>
            <person name="Skelly J.G."/>
            <person name="Guhlin J."/>
            <person name="Harrop T.W.R."/>
            <person name="Goldson S.G."/>
            <person name="Dearden P.K."/>
        </authorList>
    </citation>
    <scope>NUCLEOTIDE SEQUENCE</scope>
    <source>
        <strain evidence="25">Lincoln</strain>
        <tissue evidence="25">Whole body</tissue>
    </source>
</reference>
<evidence type="ECO:0000313" key="25">
    <source>
        <dbReference type="EMBL" id="KAK0175588.1"/>
    </source>
</evidence>
<comment type="subcellular location">
    <subcellularLocation>
        <location evidence="4">Mitochondrion matrix</location>
    </subcellularLocation>
    <subcellularLocation>
        <location evidence="3">Nucleus</location>
    </subcellularLocation>
</comment>
<evidence type="ECO:0000256" key="14">
    <source>
        <dbReference type="ARBA" id="ARBA00022833"/>
    </source>
</evidence>
<keyword evidence="8" id="KW-0597">Phosphoprotein</keyword>
<evidence type="ECO:0000256" key="6">
    <source>
        <dbReference type="ARBA" id="ARBA00012477"/>
    </source>
</evidence>
<dbReference type="GO" id="GO:0005634">
    <property type="term" value="C:nucleus"/>
    <property type="evidence" value="ECO:0007669"/>
    <property type="project" value="UniProtKB-SubCell"/>
</dbReference>
<evidence type="ECO:0000313" key="26">
    <source>
        <dbReference type="Proteomes" id="UP001168972"/>
    </source>
</evidence>
<evidence type="ECO:0000256" key="21">
    <source>
        <dbReference type="ARBA" id="ARBA00032616"/>
    </source>
</evidence>
<dbReference type="GO" id="GO:0042781">
    <property type="term" value="F:3'-tRNA processing endoribonuclease activity"/>
    <property type="evidence" value="ECO:0007669"/>
    <property type="project" value="UniProtKB-EC"/>
</dbReference>
<keyword evidence="9" id="KW-0819">tRNA processing</keyword>
<feature type="domain" description="Metallo-beta-lactamase" evidence="24">
    <location>
        <begin position="497"/>
        <end position="704"/>
    </location>
</feature>
<evidence type="ECO:0000256" key="3">
    <source>
        <dbReference type="ARBA" id="ARBA00004123"/>
    </source>
</evidence>
<evidence type="ECO:0000256" key="2">
    <source>
        <dbReference type="ARBA" id="ARBA00001947"/>
    </source>
</evidence>
<evidence type="ECO:0000256" key="7">
    <source>
        <dbReference type="ARBA" id="ARBA00013357"/>
    </source>
</evidence>
<comment type="caution">
    <text evidence="25">The sequence shown here is derived from an EMBL/GenBank/DDBJ whole genome shotgun (WGS) entry which is preliminary data.</text>
</comment>
<keyword evidence="15" id="KW-0809">Transit peptide</keyword>
<keyword evidence="16" id="KW-0496">Mitochondrion</keyword>
<evidence type="ECO:0000256" key="10">
    <source>
        <dbReference type="ARBA" id="ARBA00022722"/>
    </source>
</evidence>